<dbReference type="Proteomes" id="UP001501474">
    <property type="component" value="Unassembled WGS sequence"/>
</dbReference>
<sequence length="113" mass="12670">MPALPGSSEFWLCVSLSPAGSSATRRTLVQHVAHIEDFEDAAEGADAWPVIGWLLNARLALDPVSGKAHAFDPKRRPCRNSTRTSRHLIQVTLWFQRLLEEFTFNGTRRQSGR</sequence>
<protein>
    <submittedName>
        <fullName evidence="1">Uncharacterized protein</fullName>
    </submittedName>
</protein>
<evidence type="ECO:0000313" key="2">
    <source>
        <dbReference type="Proteomes" id="UP001501474"/>
    </source>
</evidence>
<dbReference type="EMBL" id="BAAART010000116">
    <property type="protein sequence ID" value="GAA2248054.1"/>
    <property type="molecule type" value="Genomic_DNA"/>
</dbReference>
<comment type="caution">
    <text evidence="1">The sequence shown here is derived from an EMBL/GenBank/DDBJ whole genome shotgun (WGS) entry which is preliminary data.</text>
</comment>
<accession>A0ABP5QZG5</accession>
<evidence type="ECO:0000313" key="1">
    <source>
        <dbReference type="EMBL" id="GAA2248054.1"/>
    </source>
</evidence>
<organism evidence="1 2">
    <name type="scientific">Streptomyces indiaensis</name>
    <dbReference type="NCBI Taxonomy" id="284033"/>
    <lineage>
        <taxon>Bacteria</taxon>
        <taxon>Bacillati</taxon>
        <taxon>Actinomycetota</taxon>
        <taxon>Actinomycetes</taxon>
        <taxon>Kitasatosporales</taxon>
        <taxon>Streptomycetaceae</taxon>
        <taxon>Streptomyces</taxon>
    </lineage>
</organism>
<reference evidence="2" key="1">
    <citation type="journal article" date="2019" name="Int. J. Syst. Evol. Microbiol.">
        <title>The Global Catalogue of Microorganisms (GCM) 10K type strain sequencing project: providing services to taxonomists for standard genome sequencing and annotation.</title>
        <authorList>
            <consortium name="The Broad Institute Genomics Platform"/>
            <consortium name="The Broad Institute Genome Sequencing Center for Infectious Disease"/>
            <person name="Wu L."/>
            <person name="Ma J."/>
        </authorList>
    </citation>
    <scope>NUCLEOTIDE SEQUENCE [LARGE SCALE GENOMIC DNA]</scope>
    <source>
        <strain evidence="2">JCM 3053</strain>
    </source>
</reference>
<name>A0ABP5QZG5_9ACTN</name>
<proteinExistence type="predicted"/>
<gene>
    <name evidence="1" type="ORF">GCM10010104_50710</name>
</gene>
<keyword evidence="2" id="KW-1185">Reference proteome</keyword>